<keyword evidence="3 7" id="KW-0808">Transferase</keyword>
<gene>
    <name evidence="7" type="ORF">Rai3103_09510</name>
</gene>
<evidence type="ECO:0000256" key="1">
    <source>
        <dbReference type="ARBA" id="ARBA00006149"/>
    </source>
</evidence>
<dbReference type="InterPro" id="IPR029063">
    <property type="entry name" value="SAM-dependent_MTases_sf"/>
</dbReference>
<evidence type="ECO:0000256" key="4">
    <source>
        <dbReference type="ARBA" id="ARBA00022691"/>
    </source>
</evidence>
<dbReference type="CDD" id="cd02440">
    <property type="entry name" value="AdoMet_MTases"/>
    <property type="match status" value="1"/>
</dbReference>
<dbReference type="InterPro" id="IPR007848">
    <property type="entry name" value="Small_mtfrase_dom"/>
</dbReference>
<dbReference type="Gene3D" id="3.40.50.150">
    <property type="entry name" value="Vaccinia Virus protein VP39"/>
    <property type="match status" value="1"/>
</dbReference>
<evidence type="ECO:0000259" key="5">
    <source>
        <dbReference type="Pfam" id="PF05175"/>
    </source>
</evidence>
<name>A0A5Q2FFI3_9ACTN</name>
<dbReference type="InterPro" id="IPR052190">
    <property type="entry name" value="Euk-Arch_PrmC-MTase"/>
</dbReference>
<evidence type="ECO:0000256" key="3">
    <source>
        <dbReference type="ARBA" id="ARBA00022679"/>
    </source>
</evidence>
<dbReference type="PANTHER" id="PTHR45875:SF1">
    <property type="entry name" value="METHYLTRANSFERASE N6AMT1"/>
    <property type="match status" value="1"/>
</dbReference>
<dbReference type="Pfam" id="PF23186">
    <property type="entry name" value="DUF7059"/>
    <property type="match status" value="1"/>
</dbReference>
<keyword evidence="4" id="KW-0949">S-adenosyl-L-methionine</keyword>
<evidence type="ECO:0000313" key="8">
    <source>
        <dbReference type="Proteomes" id="UP000386847"/>
    </source>
</evidence>
<comment type="similarity">
    <text evidence="1">Belongs to the eukaryotic/archaeal PrmC-related family.</text>
</comment>
<feature type="domain" description="DUF7059" evidence="6">
    <location>
        <begin position="20"/>
        <end position="103"/>
    </location>
</feature>
<dbReference type="Proteomes" id="UP000386847">
    <property type="component" value="Chromosome"/>
</dbReference>
<reference evidence="7 8" key="1">
    <citation type="submission" date="2019-10" db="EMBL/GenBank/DDBJ databases">
        <title>Genomic analysis of Raineyella sp. CBA3103.</title>
        <authorList>
            <person name="Roh S.W."/>
        </authorList>
    </citation>
    <scope>NUCLEOTIDE SEQUENCE [LARGE SCALE GENOMIC DNA]</scope>
    <source>
        <strain evidence="7 8">CBA3103</strain>
    </source>
</reference>
<dbReference type="GO" id="GO:0035657">
    <property type="term" value="C:eRF1 methyltransferase complex"/>
    <property type="evidence" value="ECO:0007669"/>
    <property type="project" value="TreeGrafter"/>
</dbReference>
<keyword evidence="2 7" id="KW-0489">Methyltransferase</keyword>
<evidence type="ECO:0000259" key="6">
    <source>
        <dbReference type="Pfam" id="PF23186"/>
    </source>
</evidence>
<accession>A0A5Q2FFI3</accession>
<dbReference type="GO" id="GO:0003676">
    <property type="term" value="F:nucleic acid binding"/>
    <property type="evidence" value="ECO:0007669"/>
    <property type="project" value="InterPro"/>
</dbReference>
<keyword evidence="8" id="KW-1185">Reference proteome</keyword>
<dbReference type="GO" id="GO:0032259">
    <property type="term" value="P:methylation"/>
    <property type="evidence" value="ECO:0007669"/>
    <property type="project" value="UniProtKB-KW"/>
</dbReference>
<dbReference type="InterPro" id="IPR055487">
    <property type="entry name" value="DUF7059"/>
</dbReference>
<evidence type="ECO:0000256" key="2">
    <source>
        <dbReference type="ARBA" id="ARBA00022603"/>
    </source>
</evidence>
<organism evidence="7 8">
    <name type="scientific">Raineyella fluvialis</name>
    <dbReference type="NCBI Taxonomy" id="2662261"/>
    <lineage>
        <taxon>Bacteria</taxon>
        <taxon>Bacillati</taxon>
        <taxon>Actinomycetota</taxon>
        <taxon>Actinomycetes</taxon>
        <taxon>Propionibacteriales</taxon>
        <taxon>Propionibacteriaceae</taxon>
        <taxon>Raineyella</taxon>
    </lineage>
</organism>
<dbReference type="PROSITE" id="PS00092">
    <property type="entry name" value="N6_MTASE"/>
    <property type="match status" value="1"/>
</dbReference>
<evidence type="ECO:0000313" key="7">
    <source>
        <dbReference type="EMBL" id="QGF23873.1"/>
    </source>
</evidence>
<dbReference type="SUPFAM" id="SSF53335">
    <property type="entry name" value="S-adenosyl-L-methionine-dependent methyltransferases"/>
    <property type="match status" value="1"/>
</dbReference>
<dbReference type="GO" id="GO:0008757">
    <property type="term" value="F:S-adenosylmethionine-dependent methyltransferase activity"/>
    <property type="evidence" value="ECO:0007669"/>
    <property type="project" value="TreeGrafter"/>
</dbReference>
<dbReference type="GO" id="GO:0008170">
    <property type="term" value="F:N-methyltransferase activity"/>
    <property type="evidence" value="ECO:0007669"/>
    <property type="project" value="UniProtKB-ARBA"/>
</dbReference>
<feature type="domain" description="Methyltransferase small" evidence="5">
    <location>
        <begin position="162"/>
        <end position="285"/>
    </location>
</feature>
<sequence length="502" mass="54033">MPTDQPFATDSRRLADALRAAEFTVDPVAERLGPQAWAALGRNTTLAALRALGGADDPQATLLRLFVLQRTVGRAAADRALPGLVDLLIADALVEEVAGRIAATVDIRPYGADESAGIAFDGWAASDHVPGLDGRVNRTRPDFVLPPSPASVTLTQMTIRRPVTRALDLGTGCGVQSLHLAGHAQRVVATDLNPRALRLADLTLRLNGVEDRVELRHGSLYEPVGDERYDLIISNPPYVMSPPQEVGERLTYREGGLPGDSLVEQVIRGAGSRLADGGSLQVLGNWAHVRGQDWTERLHDWIDPTGCDALVLQRELLDPYEYIELWLNDAGLAGSDEYTGRYAQWLDYFDELGIEGVGLGWMSLHNAGHADPSVQIQEWPHSVAQPVGPAFAAQQQGVELARRSDEELLATSWRLVDSVQETYGVPGAADPDHIVLRQRTGFCRAVEADTALAGVLGACDGELPLGVIIRAVAQLLEADAEGLVADLTGRIRPLVVDGFLVA</sequence>
<dbReference type="InterPro" id="IPR002052">
    <property type="entry name" value="DNA_methylase_N6_adenine_CS"/>
</dbReference>
<dbReference type="KEGG" id="rain:Rai3103_09510"/>
<proteinExistence type="inferred from homology"/>
<dbReference type="Pfam" id="PF05175">
    <property type="entry name" value="MTS"/>
    <property type="match status" value="1"/>
</dbReference>
<dbReference type="RefSeq" id="WP_153572403.1">
    <property type="nucleotide sequence ID" value="NZ_CP045725.1"/>
</dbReference>
<protein>
    <submittedName>
        <fullName evidence="7">Methyltransferase</fullName>
    </submittedName>
</protein>
<dbReference type="GO" id="GO:0008276">
    <property type="term" value="F:protein methyltransferase activity"/>
    <property type="evidence" value="ECO:0007669"/>
    <property type="project" value="TreeGrafter"/>
</dbReference>
<dbReference type="EMBL" id="CP045725">
    <property type="protein sequence ID" value="QGF23873.1"/>
    <property type="molecule type" value="Genomic_DNA"/>
</dbReference>
<dbReference type="PANTHER" id="PTHR45875">
    <property type="entry name" value="METHYLTRANSFERASE N6AMT1"/>
    <property type="match status" value="1"/>
</dbReference>
<dbReference type="AlphaFoldDB" id="A0A5Q2FFI3"/>